<comment type="caution">
    <text evidence="4">The sequence shown here is derived from an EMBL/GenBank/DDBJ whole genome shotgun (WGS) entry which is preliminary data.</text>
</comment>
<gene>
    <name evidence="4" type="ORF">HMPREF1092_02650</name>
</gene>
<dbReference type="Gene3D" id="3.40.50.10770">
    <property type="entry name" value="Hypothetical protein VC1899 like domain (Restriction endonuclease-like)"/>
    <property type="match status" value="1"/>
</dbReference>
<dbReference type="Pfam" id="PF23400">
    <property type="entry name" value="CARF_Card1"/>
    <property type="match status" value="1"/>
</dbReference>
<dbReference type="InterPro" id="IPR015093">
    <property type="entry name" value="Card1_endonucl_dom"/>
</dbReference>
<dbReference type="RefSeq" id="WP_002599110.1">
    <property type="nucleotide sequence ID" value="NZ_KB850956.1"/>
</dbReference>
<feature type="coiled-coil region" evidence="1">
    <location>
        <begin position="347"/>
        <end position="374"/>
    </location>
</feature>
<keyword evidence="1" id="KW-0175">Coiled coil</keyword>
<evidence type="ECO:0000313" key="4">
    <source>
        <dbReference type="EMBL" id="ENZ00483.1"/>
    </source>
</evidence>
<name>N9XLA6_9CLOT</name>
<dbReference type="GO" id="GO:0003676">
    <property type="term" value="F:nucleic acid binding"/>
    <property type="evidence" value="ECO:0007669"/>
    <property type="project" value="InterPro"/>
</dbReference>
<dbReference type="EMBL" id="AGYT01000014">
    <property type="protein sequence ID" value="ENZ00483.1"/>
    <property type="molecule type" value="Genomic_DNA"/>
</dbReference>
<dbReference type="InterPro" id="IPR011335">
    <property type="entry name" value="Restrct_endonuc-II-like"/>
</dbReference>
<evidence type="ECO:0000259" key="2">
    <source>
        <dbReference type="Pfam" id="PF09002"/>
    </source>
</evidence>
<organism evidence="4 5">
    <name type="scientific">Clostridium thermobutyricum</name>
    <dbReference type="NCBI Taxonomy" id="29372"/>
    <lineage>
        <taxon>Bacteria</taxon>
        <taxon>Bacillati</taxon>
        <taxon>Bacillota</taxon>
        <taxon>Clostridia</taxon>
        <taxon>Eubacteriales</taxon>
        <taxon>Clostridiaceae</taxon>
        <taxon>Clostridium</taxon>
    </lineage>
</organism>
<dbReference type="Gene3D" id="3.40.1350.10">
    <property type="match status" value="1"/>
</dbReference>
<evidence type="ECO:0000313" key="5">
    <source>
        <dbReference type="Proteomes" id="UP000013097"/>
    </source>
</evidence>
<dbReference type="eggNOG" id="ENOG5032W1C">
    <property type="taxonomic scope" value="Bacteria"/>
</dbReference>
<dbReference type="InterPro" id="IPR056339">
    <property type="entry name" value="CARF_Card1"/>
</dbReference>
<dbReference type="Pfam" id="PF09002">
    <property type="entry name" value="Card1_endonuc"/>
    <property type="match status" value="1"/>
</dbReference>
<feature type="domain" description="Card1 CARF" evidence="3">
    <location>
        <begin position="18"/>
        <end position="125"/>
    </location>
</feature>
<evidence type="ECO:0000259" key="3">
    <source>
        <dbReference type="Pfam" id="PF23400"/>
    </source>
</evidence>
<dbReference type="AlphaFoldDB" id="N9XLA6"/>
<proteinExistence type="predicted"/>
<accession>N9XLA6</accession>
<dbReference type="InterPro" id="IPR011856">
    <property type="entry name" value="tRNA_endonuc-like_dom_sf"/>
</dbReference>
<dbReference type="Proteomes" id="UP000013097">
    <property type="component" value="Unassembled WGS sequence"/>
</dbReference>
<dbReference type="HOGENOM" id="CLU_730956_0_0_9"/>
<evidence type="ECO:0000256" key="1">
    <source>
        <dbReference type="SAM" id="Coils"/>
    </source>
</evidence>
<dbReference type="SUPFAM" id="SSF52980">
    <property type="entry name" value="Restriction endonuclease-like"/>
    <property type="match status" value="1"/>
</dbReference>
<evidence type="ECO:0008006" key="6">
    <source>
        <dbReference type="Google" id="ProtNLM"/>
    </source>
</evidence>
<keyword evidence="5" id="KW-1185">Reference proteome</keyword>
<reference evidence="4 5" key="1">
    <citation type="submission" date="2013-01" db="EMBL/GenBank/DDBJ databases">
        <title>The Genome Sequence of Clostridium colicanis 209318.</title>
        <authorList>
            <consortium name="The Broad Institute Genome Sequencing Platform"/>
            <person name="Earl A."/>
            <person name="Ward D."/>
            <person name="Feldgarden M."/>
            <person name="Gevers D."/>
            <person name="Courvalin P."/>
            <person name="Lambert T."/>
            <person name="Walker B."/>
            <person name="Young S.K."/>
            <person name="Zeng Q."/>
            <person name="Gargeya S."/>
            <person name="Fitzgerald M."/>
            <person name="Haas B."/>
            <person name="Abouelleil A."/>
            <person name="Alvarado L."/>
            <person name="Arachchi H.M."/>
            <person name="Berlin A.M."/>
            <person name="Chapman S.B."/>
            <person name="Dewar J."/>
            <person name="Goldberg J."/>
            <person name="Griggs A."/>
            <person name="Gujja S."/>
            <person name="Hansen M."/>
            <person name="Howarth C."/>
            <person name="Imamovic A."/>
            <person name="Larimer J."/>
            <person name="McCowan C."/>
            <person name="Murphy C."/>
            <person name="Neiman D."/>
            <person name="Pearson M."/>
            <person name="Priest M."/>
            <person name="Roberts A."/>
            <person name="Saif S."/>
            <person name="Shea T."/>
            <person name="Sisk P."/>
            <person name="Sykes S."/>
            <person name="Wortman J."/>
            <person name="Nusbaum C."/>
            <person name="Birren B."/>
        </authorList>
    </citation>
    <scope>NUCLEOTIDE SEQUENCE [LARGE SCALE GENOMIC DNA]</scope>
    <source>
        <strain evidence="4 5">209318</strain>
    </source>
</reference>
<feature type="domain" description="Card1 endonuclease" evidence="2">
    <location>
        <begin position="245"/>
        <end position="370"/>
    </location>
</feature>
<protein>
    <recommendedName>
        <fullName evidence="6">DUF1887 domain-containing protein</fullName>
    </recommendedName>
</protein>
<sequence>MYDLLVTPIDEHNDSIIILIKKYKFNKVIVLVNDNCKDILKENIIRVSNENNSEVEFIKSKIDDVSLLNKLKENYNNILLNLTGGERIQSLNLLNFSINNKIESIYIDILGKKKYIFGKNNEKVNEHLLDLNIEDMIKASGNEILEDSSDLIKERYILDIAKIIHENIELWNKYKKRLYDINIFSHFYGDTKKVVINQKLLEKDEIELLEKVLKWAVNKKLIEVKREFDKTIVSFKDKYLKGFIFKIGTWLEVLTEYVVKSIDVVDQVKSGVVFTWNKNDENLKNELDVVAIKDSNIVVISCKDSEKYNEVALNELKVYSERIGGDKSKKILVATKPPIKESIMDRAKEMEINIIILDKDLNKFKEDLEKAINN</sequence>
<dbReference type="PATRIC" id="fig|999411.4.peg.2591"/>